<dbReference type="RefSeq" id="WP_143328784.1">
    <property type="nucleotide sequence ID" value="NZ_JAWRKY010000002.1"/>
</dbReference>
<evidence type="ECO:0000313" key="1">
    <source>
        <dbReference type="EMBL" id="MEB2578293.1"/>
    </source>
</evidence>
<dbReference type="EMBL" id="JAWRLE010000005">
    <property type="protein sequence ID" value="MEB2578293.1"/>
    <property type="molecule type" value="Genomic_DNA"/>
</dbReference>
<name>A0ABU5WJ09_9BURK</name>
<organism evidence="1 2">
    <name type="scientific">Burkholderia anthinoferrum</name>
    <dbReference type="NCBI Taxonomy" id="3090833"/>
    <lineage>
        <taxon>Bacteria</taxon>
        <taxon>Pseudomonadati</taxon>
        <taxon>Pseudomonadota</taxon>
        <taxon>Betaproteobacteria</taxon>
        <taxon>Burkholderiales</taxon>
        <taxon>Burkholderiaceae</taxon>
        <taxon>Burkholderia</taxon>
    </lineage>
</organism>
<evidence type="ECO:0000313" key="2">
    <source>
        <dbReference type="Proteomes" id="UP001304467"/>
    </source>
</evidence>
<accession>A0ABU5WJ09</accession>
<proteinExistence type="predicted"/>
<keyword evidence="2" id="KW-1185">Reference proteome</keyword>
<dbReference type="Proteomes" id="UP001304467">
    <property type="component" value="Unassembled WGS sequence"/>
</dbReference>
<reference evidence="1 2" key="1">
    <citation type="journal article" date="2023" name="Front. Microbiol.">
        <title>Genomic analyses of Burkholderia respiratory isolates indicates two evolutionarily distinct B. anthina clades.</title>
        <authorList>
            <person name="Pham A."/>
            <person name="Volmer J.G."/>
            <person name="Chambers D.C."/>
            <person name="Smith D.J."/>
            <person name="Reid D.W."/>
            <person name="Burr L."/>
            <person name="Wells T.J."/>
        </authorList>
    </citation>
    <scope>NUCLEOTIDE SEQUENCE [LARGE SCALE GENOMIC DNA]</scope>
    <source>
        <strain evidence="1 2">BCCIQ07A</strain>
    </source>
</reference>
<protein>
    <submittedName>
        <fullName evidence="1">Uncharacterized protein</fullName>
    </submittedName>
</protein>
<comment type="caution">
    <text evidence="1">The sequence shown here is derived from an EMBL/GenBank/DDBJ whole genome shotgun (WGS) entry which is preliminary data.</text>
</comment>
<sequence>MQSDIHGDGIEKPCCDAPDETPQRKPLQLVLSHLFLDHARHRDDVHALRSQTCVAPPALDVACFQCAKSVIGPFNIYASRNRSTMTTTMRPAKFSAGCQNVVLVYHSRFATRGRSQCAISEYLDIRSLFKPLTKSGGEPQPTVGTPSPK</sequence>
<gene>
    <name evidence="1" type="ORF">SB593_04825</name>
</gene>